<gene>
    <name evidence="1" type="ORF">U0070_010228</name>
</gene>
<dbReference type="AlphaFoldDB" id="A0AAW0I9C4"/>
<dbReference type="Proteomes" id="UP001488838">
    <property type="component" value="Unassembled WGS sequence"/>
</dbReference>
<sequence>MRRQIEQRRLLKLIVDLGVFKSLVHVTTKKDILPLLAVGKHSIVLLQLILKILSSTEEVYVSWWCFHGISKF</sequence>
<organism evidence="1 2">
    <name type="scientific">Myodes glareolus</name>
    <name type="common">Bank vole</name>
    <name type="synonym">Clethrionomys glareolus</name>
    <dbReference type="NCBI Taxonomy" id="447135"/>
    <lineage>
        <taxon>Eukaryota</taxon>
        <taxon>Metazoa</taxon>
        <taxon>Chordata</taxon>
        <taxon>Craniata</taxon>
        <taxon>Vertebrata</taxon>
        <taxon>Euteleostomi</taxon>
        <taxon>Mammalia</taxon>
        <taxon>Eutheria</taxon>
        <taxon>Euarchontoglires</taxon>
        <taxon>Glires</taxon>
        <taxon>Rodentia</taxon>
        <taxon>Myomorpha</taxon>
        <taxon>Muroidea</taxon>
        <taxon>Cricetidae</taxon>
        <taxon>Arvicolinae</taxon>
        <taxon>Myodes</taxon>
    </lineage>
</organism>
<name>A0AAW0I9C4_MYOGA</name>
<accession>A0AAW0I9C4</accession>
<evidence type="ECO:0000313" key="1">
    <source>
        <dbReference type="EMBL" id="KAK7811069.1"/>
    </source>
</evidence>
<reference evidence="1 2" key="1">
    <citation type="journal article" date="2023" name="bioRxiv">
        <title>Conserved and derived expression patterns and positive selection on dental genes reveal complex evolutionary context of ever-growing rodent molars.</title>
        <authorList>
            <person name="Calamari Z.T."/>
            <person name="Song A."/>
            <person name="Cohen E."/>
            <person name="Akter M."/>
            <person name="Roy R.D."/>
            <person name="Hallikas O."/>
            <person name="Christensen M.M."/>
            <person name="Li P."/>
            <person name="Marangoni P."/>
            <person name="Jernvall J."/>
            <person name="Klein O.D."/>
        </authorList>
    </citation>
    <scope>NUCLEOTIDE SEQUENCE [LARGE SCALE GENOMIC DNA]</scope>
    <source>
        <strain evidence="1">V071</strain>
    </source>
</reference>
<evidence type="ECO:0000313" key="2">
    <source>
        <dbReference type="Proteomes" id="UP001488838"/>
    </source>
</evidence>
<proteinExistence type="predicted"/>
<comment type="caution">
    <text evidence="1">The sequence shown here is derived from an EMBL/GenBank/DDBJ whole genome shotgun (WGS) entry which is preliminary data.</text>
</comment>
<protein>
    <submittedName>
        <fullName evidence="1">Uncharacterized protein</fullName>
    </submittedName>
</protein>
<dbReference type="EMBL" id="JBBHLL010000182">
    <property type="protein sequence ID" value="KAK7811069.1"/>
    <property type="molecule type" value="Genomic_DNA"/>
</dbReference>
<keyword evidence="2" id="KW-1185">Reference proteome</keyword>